<sequence>MKQTICIYLFEGFSDWEISFLTPELKKLDQWKVEFVTDDGKEVTSMGGLRVIPTKPIHAIDFSNVVLLIVPGGKLWESELAKQTQLFTIIDGLKGDQCMIAGICGATVLLAQKGLLNDNMHTSNDLNYLQAMVSEYRGADLYLNQNAVVDHNIITANGISPIEFTREILLVLNVNKEYVEQWFQLFKYGIWKGE</sequence>
<dbReference type="EMBL" id="WMJY01000010">
    <property type="protein sequence ID" value="MTH29486.1"/>
    <property type="molecule type" value="Genomic_DNA"/>
</dbReference>
<keyword evidence="2" id="KW-0808">Transferase</keyword>
<evidence type="ECO:0000259" key="1">
    <source>
        <dbReference type="Pfam" id="PF01965"/>
    </source>
</evidence>
<protein>
    <submittedName>
        <fullName evidence="2">Glutamine amidotransferase</fullName>
    </submittedName>
</protein>
<keyword evidence="2" id="KW-0315">Glutamine amidotransferase</keyword>
<dbReference type="SUPFAM" id="SSF52317">
    <property type="entry name" value="Class I glutamine amidotransferase-like"/>
    <property type="match status" value="1"/>
</dbReference>
<evidence type="ECO:0000313" key="2">
    <source>
        <dbReference type="EMBL" id="MTH29486.1"/>
    </source>
</evidence>
<dbReference type="Pfam" id="PF01965">
    <property type="entry name" value="DJ-1_PfpI"/>
    <property type="match status" value="1"/>
</dbReference>
<dbReference type="GO" id="GO:0016740">
    <property type="term" value="F:transferase activity"/>
    <property type="evidence" value="ECO:0007669"/>
    <property type="project" value="UniProtKB-KW"/>
</dbReference>
<organism evidence="2 3">
    <name type="scientific">Myroides pelagicus</name>
    <dbReference type="NCBI Taxonomy" id="270914"/>
    <lineage>
        <taxon>Bacteria</taxon>
        <taxon>Pseudomonadati</taxon>
        <taxon>Bacteroidota</taxon>
        <taxon>Flavobacteriia</taxon>
        <taxon>Flavobacteriales</taxon>
        <taxon>Flavobacteriaceae</taxon>
        <taxon>Myroides</taxon>
    </lineage>
</organism>
<dbReference type="InterPro" id="IPR050325">
    <property type="entry name" value="Prot/Nucl_acid_deglycase"/>
</dbReference>
<comment type="caution">
    <text evidence="2">The sequence shown here is derived from an EMBL/GenBank/DDBJ whole genome shotgun (WGS) entry which is preliminary data.</text>
</comment>
<keyword evidence="3" id="KW-1185">Reference proteome</keyword>
<dbReference type="PANTHER" id="PTHR48094:SF19">
    <property type="entry name" value="DJ-1_PFPI DOMAIN-CONTAINING PROTEIN"/>
    <property type="match status" value="1"/>
</dbReference>
<accession>A0A7K1GKZ0</accession>
<gene>
    <name evidence="2" type="ORF">GJV77_06055</name>
</gene>
<dbReference type="InterPro" id="IPR002818">
    <property type="entry name" value="DJ-1/PfpI"/>
</dbReference>
<reference evidence="2 3" key="1">
    <citation type="journal article" date="2006" name="Int. J. Syst. Evol. Microbiol.">
        <title>Myroides pelagicus sp. nov., isolated from seawater in Thailand.</title>
        <authorList>
            <person name="Yoon J."/>
            <person name="Maneerat S."/>
            <person name="Kawai F."/>
            <person name="Yokota A."/>
        </authorList>
    </citation>
    <scope>NUCLEOTIDE SEQUENCE [LARGE SCALE GENOMIC DNA]</scope>
    <source>
        <strain evidence="2 3">SM1T</strain>
    </source>
</reference>
<dbReference type="Gene3D" id="3.40.50.880">
    <property type="match status" value="1"/>
</dbReference>
<dbReference type="GO" id="GO:0005737">
    <property type="term" value="C:cytoplasm"/>
    <property type="evidence" value="ECO:0007669"/>
    <property type="project" value="TreeGrafter"/>
</dbReference>
<dbReference type="AlphaFoldDB" id="A0A7K1GKZ0"/>
<dbReference type="RefSeq" id="WP_155035485.1">
    <property type="nucleotide sequence ID" value="NZ_JAYMMG010000001.1"/>
</dbReference>
<dbReference type="OrthoDB" id="6003696at2"/>
<evidence type="ECO:0000313" key="3">
    <source>
        <dbReference type="Proteomes" id="UP000488936"/>
    </source>
</evidence>
<name>A0A7K1GKZ0_9FLAO</name>
<feature type="domain" description="DJ-1/PfpI" evidence="1">
    <location>
        <begin position="4"/>
        <end position="169"/>
    </location>
</feature>
<proteinExistence type="predicted"/>
<dbReference type="Proteomes" id="UP000488936">
    <property type="component" value="Unassembled WGS sequence"/>
</dbReference>
<dbReference type="PANTHER" id="PTHR48094">
    <property type="entry name" value="PROTEIN/NUCLEIC ACID DEGLYCASE DJ-1-RELATED"/>
    <property type="match status" value="1"/>
</dbReference>
<dbReference type="InterPro" id="IPR029062">
    <property type="entry name" value="Class_I_gatase-like"/>
</dbReference>